<gene>
    <name evidence="1" type="ORF">SDC9_199358</name>
</gene>
<comment type="caution">
    <text evidence="1">The sequence shown here is derived from an EMBL/GenBank/DDBJ whole genome shotgun (WGS) entry which is preliminary data.</text>
</comment>
<name>A0A645IMK8_9ZZZZ</name>
<reference evidence="1" key="1">
    <citation type="submission" date="2019-08" db="EMBL/GenBank/DDBJ databases">
        <authorList>
            <person name="Kucharzyk K."/>
            <person name="Murdoch R.W."/>
            <person name="Higgins S."/>
            <person name="Loffler F."/>
        </authorList>
    </citation>
    <scope>NUCLEOTIDE SEQUENCE</scope>
</reference>
<evidence type="ECO:0000313" key="1">
    <source>
        <dbReference type="EMBL" id="MPN51709.1"/>
    </source>
</evidence>
<organism evidence="1">
    <name type="scientific">bioreactor metagenome</name>
    <dbReference type="NCBI Taxonomy" id="1076179"/>
    <lineage>
        <taxon>unclassified sequences</taxon>
        <taxon>metagenomes</taxon>
        <taxon>ecological metagenomes</taxon>
    </lineage>
</organism>
<dbReference type="EMBL" id="VSSQ01117100">
    <property type="protein sequence ID" value="MPN51709.1"/>
    <property type="molecule type" value="Genomic_DNA"/>
</dbReference>
<protein>
    <submittedName>
        <fullName evidence="1">Uncharacterized protein</fullName>
    </submittedName>
</protein>
<accession>A0A645IMK8</accession>
<sequence length="162" mass="19183">MEMVPQKRRRRRPARSDFRVEEIQIPLHGFRFRTWNAEILRQSGFREKSGHILPMEMKPAVRPFPFPVAIVMSRRFFPETQGSGRIPFPVSSELDPYGIVEEHQQPVARAARTVHNARPHRFEFSDAHDHDSSRRQSVRRFHVTVFHHGKITFDKRTIIYAM</sequence>
<dbReference type="AlphaFoldDB" id="A0A645IMK8"/>
<proteinExistence type="predicted"/>